<dbReference type="PROSITE" id="PS50883">
    <property type="entry name" value="EAL"/>
    <property type="match status" value="1"/>
</dbReference>
<dbReference type="EMBL" id="JACIEB010000002">
    <property type="protein sequence ID" value="MBB3981632.1"/>
    <property type="molecule type" value="Genomic_DNA"/>
</dbReference>
<dbReference type="InterPro" id="IPR052155">
    <property type="entry name" value="Biofilm_reg_signaling"/>
</dbReference>
<keyword evidence="1" id="KW-1133">Transmembrane helix</keyword>
<evidence type="ECO:0000259" key="3">
    <source>
        <dbReference type="PROSITE" id="PS50883"/>
    </source>
</evidence>
<dbReference type="SUPFAM" id="SSF55785">
    <property type="entry name" value="PYP-like sensor domain (PAS domain)"/>
    <property type="match status" value="1"/>
</dbReference>
<keyword evidence="6" id="KW-1185">Reference proteome</keyword>
<dbReference type="PANTHER" id="PTHR44757:SF2">
    <property type="entry name" value="BIOFILM ARCHITECTURE MAINTENANCE PROTEIN MBAA"/>
    <property type="match status" value="1"/>
</dbReference>
<dbReference type="Pfam" id="PF00990">
    <property type="entry name" value="GGDEF"/>
    <property type="match status" value="1"/>
</dbReference>
<dbReference type="SMART" id="SM00267">
    <property type="entry name" value="GGDEF"/>
    <property type="match status" value="1"/>
</dbReference>
<dbReference type="Pfam" id="PF00563">
    <property type="entry name" value="EAL"/>
    <property type="match status" value="1"/>
</dbReference>
<feature type="transmembrane region" description="Helical" evidence="1">
    <location>
        <begin position="51"/>
        <end position="71"/>
    </location>
</feature>
<dbReference type="CDD" id="cd01948">
    <property type="entry name" value="EAL"/>
    <property type="match status" value="1"/>
</dbReference>
<evidence type="ECO:0000259" key="4">
    <source>
        <dbReference type="PROSITE" id="PS50887"/>
    </source>
</evidence>
<dbReference type="Gene3D" id="3.30.70.270">
    <property type="match status" value="1"/>
</dbReference>
<evidence type="ECO:0000313" key="6">
    <source>
        <dbReference type="Proteomes" id="UP000552757"/>
    </source>
</evidence>
<keyword evidence="1" id="KW-0812">Transmembrane</keyword>
<comment type="caution">
    <text evidence="5">The sequence shown here is derived from an EMBL/GenBank/DDBJ whole genome shotgun (WGS) entry which is preliminary data.</text>
</comment>
<dbReference type="SUPFAM" id="SSF141868">
    <property type="entry name" value="EAL domain-like"/>
    <property type="match status" value="1"/>
</dbReference>
<dbReference type="InterPro" id="IPR013656">
    <property type="entry name" value="PAS_4"/>
</dbReference>
<protein>
    <submittedName>
        <fullName evidence="5">Diguanylate cyclase (GGDEF)-like protein/PAS domain S-box-containing protein</fullName>
    </submittedName>
</protein>
<feature type="transmembrane region" description="Helical" evidence="1">
    <location>
        <begin position="91"/>
        <end position="109"/>
    </location>
</feature>
<dbReference type="PROSITE" id="PS50113">
    <property type="entry name" value="PAC"/>
    <property type="match status" value="1"/>
</dbReference>
<dbReference type="InterPro" id="IPR001633">
    <property type="entry name" value="EAL_dom"/>
</dbReference>
<dbReference type="RefSeq" id="WP_183954618.1">
    <property type="nucleotide sequence ID" value="NZ_JACIEB010000002.1"/>
</dbReference>
<feature type="domain" description="PAC" evidence="2">
    <location>
        <begin position="280"/>
        <end position="335"/>
    </location>
</feature>
<sequence>MMGFQAPSNDAGQRILAAQLRFSDRVAPLRQFINIIGLLFIWRVFDDSVSGVVLIGWTGLMLAATVAPIFIGRRRHVDDYARASTRDLHGLALSGLIFGVLWAIAMVAFPHADRPGEVMALWTLLSCVMLCAAVAFTTAPMGAMGALIPMAAASPWMFLGDNRDELVALVAGFTVALLVGVLLAARAFLRQQQTSEQLEEKSEVVSLLLREHEDSGADWLWQTDAARRISGVSPRFAELLGAEPQVLEGAPLVQVLAGASWDTGRFAPGLHMLAEKLKLKEIFSDLVLPIEINGKRRWWELSASPRYDERGAFIGFRGVGSDVTEQRESAEKIAQLARFDPLTSLPNRAHLYEALELAMERLDVRGRGCAFLMIDLDRFKAINDTLGHQTGDKLLVQVAGRLRQICAGGEFCGRIGGDEFGVVIAQPVSEHQVANLAQAIIAGLSRPYQVGDDTLYVGACVGSAMTPADGRSSEAIIRSADLALYRAKGEGGGMHCAYEPQLHAKAEERRQLELALREALEKDQLHVVYQPVVRVEGGGISGFEALVRWTHPEMGPISPAKFIPVAEDARLIAPIGEWVLRTACREAAGWPGDVRVAVNVSPEQLTNPQFPTVVAQTLAQSGLSADRLELEVTESVFINEDAGAIKVLNQVLALGIRLSLDDFGTGYSSLGYLSRTKFSTIKIDRSFVVGAANNVAESLAIIRAVVTLAQSLGMATTAEGVETEAELAMVRSLGCNKVQGFYYGRPMSAGDAAMLFAPPRRALG</sequence>
<dbReference type="NCBIfam" id="TIGR00254">
    <property type="entry name" value="GGDEF"/>
    <property type="match status" value="1"/>
</dbReference>
<dbReference type="InterPro" id="IPR000014">
    <property type="entry name" value="PAS"/>
</dbReference>
<reference evidence="5 6" key="1">
    <citation type="submission" date="2020-08" db="EMBL/GenBank/DDBJ databases">
        <title>Genomic Encyclopedia of Type Strains, Phase IV (KMG-IV): sequencing the most valuable type-strain genomes for metagenomic binning, comparative biology and taxonomic classification.</title>
        <authorList>
            <person name="Goeker M."/>
        </authorList>
    </citation>
    <scope>NUCLEOTIDE SEQUENCE [LARGE SCALE GENOMIC DNA]</scope>
    <source>
        <strain evidence="5 6">DSM 29348</strain>
    </source>
</reference>
<dbReference type="InterPro" id="IPR043128">
    <property type="entry name" value="Rev_trsase/Diguanyl_cyclase"/>
</dbReference>
<feature type="domain" description="EAL" evidence="3">
    <location>
        <begin position="509"/>
        <end position="760"/>
    </location>
</feature>
<dbReference type="InterPro" id="IPR000700">
    <property type="entry name" value="PAS-assoc_C"/>
</dbReference>
<dbReference type="Proteomes" id="UP000552757">
    <property type="component" value="Unassembled WGS sequence"/>
</dbReference>
<feature type="transmembrane region" description="Helical" evidence="1">
    <location>
        <begin position="29"/>
        <end position="45"/>
    </location>
</feature>
<evidence type="ECO:0000259" key="2">
    <source>
        <dbReference type="PROSITE" id="PS50113"/>
    </source>
</evidence>
<organism evidence="5 6">
    <name type="scientific">Sphingobium fontiphilum</name>
    <dbReference type="NCBI Taxonomy" id="944425"/>
    <lineage>
        <taxon>Bacteria</taxon>
        <taxon>Pseudomonadati</taxon>
        <taxon>Pseudomonadota</taxon>
        <taxon>Alphaproteobacteria</taxon>
        <taxon>Sphingomonadales</taxon>
        <taxon>Sphingomonadaceae</taxon>
        <taxon>Sphingobium</taxon>
    </lineage>
</organism>
<proteinExistence type="predicted"/>
<feature type="transmembrane region" description="Helical" evidence="1">
    <location>
        <begin position="166"/>
        <end position="189"/>
    </location>
</feature>
<evidence type="ECO:0000313" key="5">
    <source>
        <dbReference type="EMBL" id="MBB3981632.1"/>
    </source>
</evidence>
<dbReference type="AlphaFoldDB" id="A0A7W6GNL4"/>
<keyword evidence="1" id="KW-0472">Membrane</keyword>
<dbReference type="Gene3D" id="3.20.20.450">
    <property type="entry name" value="EAL domain"/>
    <property type="match status" value="1"/>
</dbReference>
<dbReference type="PROSITE" id="PS50887">
    <property type="entry name" value="GGDEF"/>
    <property type="match status" value="1"/>
</dbReference>
<feature type="transmembrane region" description="Helical" evidence="1">
    <location>
        <begin position="121"/>
        <end position="154"/>
    </location>
</feature>
<accession>A0A7W6GNL4</accession>
<name>A0A7W6GNL4_9SPHN</name>
<feature type="domain" description="GGDEF" evidence="4">
    <location>
        <begin position="367"/>
        <end position="500"/>
    </location>
</feature>
<dbReference type="InterPro" id="IPR035919">
    <property type="entry name" value="EAL_sf"/>
</dbReference>
<dbReference type="SUPFAM" id="SSF55073">
    <property type="entry name" value="Nucleotide cyclase"/>
    <property type="match status" value="1"/>
</dbReference>
<dbReference type="NCBIfam" id="TIGR00229">
    <property type="entry name" value="sensory_box"/>
    <property type="match status" value="1"/>
</dbReference>
<evidence type="ECO:0000256" key="1">
    <source>
        <dbReference type="SAM" id="Phobius"/>
    </source>
</evidence>
<dbReference type="SMART" id="SM00052">
    <property type="entry name" value="EAL"/>
    <property type="match status" value="1"/>
</dbReference>
<dbReference type="Pfam" id="PF08448">
    <property type="entry name" value="PAS_4"/>
    <property type="match status" value="1"/>
</dbReference>
<dbReference type="PANTHER" id="PTHR44757">
    <property type="entry name" value="DIGUANYLATE CYCLASE DGCP"/>
    <property type="match status" value="1"/>
</dbReference>
<dbReference type="InterPro" id="IPR000160">
    <property type="entry name" value="GGDEF_dom"/>
</dbReference>
<dbReference type="InterPro" id="IPR035965">
    <property type="entry name" value="PAS-like_dom_sf"/>
</dbReference>
<gene>
    <name evidence="5" type="ORF">GGR44_001279</name>
</gene>
<dbReference type="InterPro" id="IPR029787">
    <property type="entry name" value="Nucleotide_cyclase"/>
</dbReference>
<dbReference type="Gene3D" id="3.30.450.20">
    <property type="entry name" value="PAS domain"/>
    <property type="match status" value="1"/>
</dbReference>
<dbReference type="CDD" id="cd01949">
    <property type="entry name" value="GGDEF"/>
    <property type="match status" value="1"/>
</dbReference>